<dbReference type="InterPro" id="IPR007383">
    <property type="entry name" value="DUF445"/>
</dbReference>
<feature type="transmembrane region" description="Helical" evidence="1">
    <location>
        <begin position="415"/>
        <end position="438"/>
    </location>
</feature>
<dbReference type="Proteomes" id="UP000266482">
    <property type="component" value="Unassembled WGS sequence"/>
</dbReference>
<accession>A0A3A1VHD7</accession>
<dbReference type="AlphaFoldDB" id="A0A3A1VHD7"/>
<comment type="caution">
    <text evidence="2">The sequence shown here is derived from an EMBL/GenBank/DDBJ whole genome shotgun (WGS) entry which is preliminary data.</text>
</comment>
<evidence type="ECO:0000313" key="2">
    <source>
        <dbReference type="EMBL" id="RIX59724.1"/>
    </source>
</evidence>
<dbReference type="EMBL" id="QXQA01000002">
    <property type="protein sequence ID" value="RIX59724.1"/>
    <property type="molecule type" value="Genomic_DNA"/>
</dbReference>
<keyword evidence="3" id="KW-1185">Reference proteome</keyword>
<organism evidence="2 3">
    <name type="scientific">Paenibacillus nanensis</name>
    <dbReference type="NCBI Taxonomy" id="393251"/>
    <lineage>
        <taxon>Bacteria</taxon>
        <taxon>Bacillati</taxon>
        <taxon>Bacillota</taxon>
        <taxon>Bacilli</taxon>
        <taxon>Bacillales</taxon>
        <taxon>Paenibacillaceae</taxon>
        <taxon>Paenibacillus</taxon>
    </lineage>
</organism>
<proteinExistence type="predicted"/>
<evidence type="ECO:0000313" key="3">
    <source>
        <dbReference type="Proteomes" id="UP000266482"/>
    </source>
</evidence>
<dbReference type="GO" id="GO:0005886">
    <property type="term" value="C:plasma membrane"/>
    <property type="evidence" value="ECO:0007669"/>
    <property type="project" value="TreeGrafter"/>
</dbReference>
<feature type="transmembrane region" description="Helical" evidence="1">
    <location>
        <begin position="34"/>
        <end position="59"/>
    </location>
</feature>
<name>A0A3A1VHD7_9BACL</name>
<gene>
    <name evidence="2" type="ORF">D3P08_06250</name>
</gene>
<feature type="transmembrane region" description="Helical" evidence="1">
    <location>
        <begin position="7"/>
        <end position="28"/>
    </location>
</feature>
<dbReference type="Pfam" id="PF04286">
    <property type="entry name" value="DUF445"/>
    <property type="match status" value="1"/>
</dbReference>
<evidence type="ECO:0000256" key="1">
    <source>
        <dbReference type="SAM" id="Phobius"/>
    </source>
</evidence>
<dbReference type="PANTHER" id="PTHR38442">
    <property type="entry name" value="INNER MEMBRANE PROTEIN-RELATED"/>
    <property type="match status" value="1"/>
</dbReference>
<sequence>MTMRRKANGSLILLSLLFVGAAVLLYLYPGNWWLRLLLFTAEAGLVGALADLFAVTVLFRHPLGMRWVPHTAIIPRNRDKLVEGVAAMVEKQLLSKNMLSDKLMNYRLIDAVIEWVDRRNDTHSFAERGWQLLMSWLRGANLEALASKLDVHARSALSGVNISRYAGRGLKWVLANSDFQKWLGHLIDYAAKRASSEETLAAIKAMVAKEKDKFVNEGGSIARWFKQKLLDFAEAADAINLDEAANTLFRDLQSFMKELQNPSHELRVMIETRVLALADNLETSEEIGATIESWKQEMLRELSFQPSIQALLDNVKSVILGGESMKYVVVDDRALNALDVKSWVTGLLAAYWETFKNDTEAKDQLDGYLKQFVRGILEQEHALIGKIARRTLESFTEERLVSFIERKVDTDLQRIRLNGAFIGSLVGALLFLFLYGIYEPLLEVLF</sequence>
<dbReference type="OrthoDB" id="9769590at2"/>
<keyword evidence="1" id="KW-0812">Transmembrane</keyword>
<reference evidence="2 3" key="1">
    <citation type="submission" date="2018-09" db="EMBL/GenBank/DDBJ databases">
        <title>Paenibacillus aracenensis nov. sp. isolated from a cave in southern Spain.</title>
        <authorList>
            <person name="Jurado V."/>
            <person name="Gutierrez-Patricio S."/>
            <person name="Gonzalez-Pimentel J.L."/>
            <person name="Miller A.Z."/>
            <person name="Laiz L."/>
            <person name="Saiz-Jimenez C."/>
        </authorList>
    </citation>
    <scope>NUCLEOTIDE SEQUENCE [LARGE SCALE GENOMIC DNA]</scope>
    <source>
        <strain evidence="2 3">DSM 22867</strain>
    </source>
</reference>
<keyword evidence="1" id="KW-1133">Transmembrane helix</keyword>
<dbReference type="PANTHER" id="PTHR38442:SF1">
    <property type="entry name" value="INNER MEMBRANE PROTEIN"/>
    <property type="match status" value="1"/>
</dbReference>
<protein>
    <submittedName>
        <fullName evidence="2">DUF445 domain-containing protein</fullName>
    </submittedName>
</protein>
<dbReference type="RefSeq" id="WP_119598556.1">
    <property type="nucleotide sequence ID" value="NZ_QXQA01000002.1"/>
</dbReference>
<keyword evidence="1" id="KW-0472">Membrane</keyword>